<dbReference type="RefSeq" id="XP_022746218.1">
    <property type="nucleotide sequence ID" value="XM_022890483.1"/>
</dbReference>
<reference evidence="2" key="1">
    <citation type="submission" date="2025-08" db="UniProtKB">
        <authorList>
            <consortium name="RefSeq"/>
        </authorList>
    </citation>
    <scope>IDENTIFICATION</scope>
    <source>
        <tissue evidence="2">Fruit stalk</tissue>
    </source>
</reference>
<dbReference type="GO" id="GO:0004222">
    <property type="term" value="F:metalloendopeptidase activity"/>
    <property type="evidence" value="ECO:0007669"/>
    <property type="project" value="InterPro"/>
</dbReference>
<proteinExistence type="predicted"/>
<organism evidence="1 2">
    <name type="scientific">Durio zibethinus</name>
    <name type="common">Durian</name>
    <dbReference type="NCBI Taxonomy" id="66656"/>
    <lineage>
        <taxon>Eukaryota</taxon>
        <taxon>Viridiplantae</taxon>
        <taxon>Streptophyta</taxon>
        <taxon>Embryophyta</taxon>
        <taxon>Tracheophyta</taxon>
        <taxon>Spermatophyta</taxon>
        <taxon>Magnoliopsida</taxon>
        <taxon>eudicotyledons</taxon>
        <taxon>Gunneridae</taxon>
        <taxon>Pentapetalae</taxon>
        <taxon>rosids</taxon>
        <taxon>malvids</taxon>
        <taxon>Malvales</taxon>
        <taxon>Malvaceae</taxon>
        <taxon>Helicteroideae</taxon>
        <taxon>Durio</taxon>
    </lineage>
</organism>
<accession>A0A6P5Z0A7</accession>
<evidence type="ECO:0000313" key="1">
    <source>
        <dbReference type="Proteomes" id="UP000515121"/>
    </source>
</evidence>
<dbReference type="InterPro" id="IPR037219">
    <property type="entry name" value="Peptidase_M41-like"/>
</dbReference>
<name>A0A6P5Z0A7_DURZI</name>
<dbReference type="PANTHER" id="PTHR33471:SF4">
    <property type="entry name" value="T22H22.11 PROTEIN"/>
    <property type="match status" value="1"/>
</dbReference>
<dbReference type="AlphaFoldDB" id="A0A6P5Z0A7"/>
<dbReference type="KEGG" id="dzi:111296279"/>
<sequence length="295" mass="32994">MSFTPQLHLDFPASVVQPPTISDFTKRRCRALRRIDRELSRRNFKAALSLLRHLRRQPDGLRAFGTAKQVPKKLSSLDELIINGVDLSYLKPTVDLVTDSIKSCMQCSLQEQVSSEGFETDLSDEIKESSYSYEDYHFLCIHHEAGHFLIGYLLGILPKGYKIPSMTEFWKGRFAAGSVDFAGFDSLESGVHGISNKTLNNFSCVVLGGLVAEQLQFGCIEGLHSDVDKLDKVLRWLGYSGSQVDDQVRWAALNTVSILHRHNETRSRLAEAMALGRSIGQCIDTIEKSVVGKEI</sequence>
<dbReference type="PANTHER" id="PTHR33471">
    <property type="entry name" value="ATP-DEPENDENT ZINC METALLOPROTEASE-RELATED"/>
    <property type="match status" value="1"/>
</dbReference>
<dbReference type="SUPFAM" id="SSF140990">
    <property type="entry name" value="FtsH protease domain-like"/>
    <property type="match status" value="1"/>
</dbReference>
<dbReference type="Gene3D" id="1.20.58.760">
    <property type="entry name" value="Peptidase M41"/>
    <property type="match status" value="1"/>
</dbReference>
<dbReference type="GeneID" id="111296279"/>
<keyword evidence="1" id="KW-1185">Reference proteome</keyword>
<gene>
    <name evidence="2" type="primary">LOC111296279</name>
</gene>
<dbReference type="GO" id="GO:0004176">
    <property type="term" value="F:ATP-dependent peptidase activity"/>
    <property type="evidence" value="ECO:0007669"/>
    <property type="project" value="InterPro"/>
</dbReference>
<dbReference type="Proteomes" id="UP000515121">
    <property type="component" value="Unplaced"/>
</dbReference>
<dbReference type="GO" id="GO:0005524">
    <property type="term" value="F:ATP binding"/>
    <property type="evidence" value="ECO:0007669"/>
    <property type="project" value="InterPro"/>
</dbReference>
<dbReference type="GO" id="GO:0006508">
    <property type="term" value="P:proteolysis"/>
    <property type="evidence" value="ECO:0007669"/>
    <property type="project" value="InterPro"/>
</dbReference>
<protein>
    <submittedName>
        <fullName evidence="2">Uncharacterized protein LOC111296279</fullName>
    </submittedName>
</protein>
<evidence type="ECO:0000313" key="2">
    <source>
        <dbReference type="RefSeq" id="XP_022746218.1"/>
    </source>
</evidence>
<dbReference type="OrthoDB" id="66620at2759"/>